<sequence>MNLNQAVNMIGRMLTRHLMNWGTNKAIDKMAKGKGKTPQQSARDARAMRQNSRRMRQAIDMIRRMGR</sequence>
<evidence type="ECO:0000313" key="3">
    <source>
        <dbReference type="Proteomes" id="UP001219349"/>
    </source>
</evidence>
<evidence type="ECO:0000256" key="1">
    <source>
        <dbReference type="SAM" id="MobiDB-lite"/>
    </source>
</evidence>
<dbReference type="EMBL" id="CP067136">
    <property type="protein sequence ID" value="WCR05812.1"/>
    <property type="molecule type" value="Genomic_DNA"/>
</dbReference>
<dbReference type="RefSeq" id="WP_271885322.1">
    <property type="nucleotide sequence ID" value="NZ_CP067136.1"/>
</dbReference>
<evidence type="ECO:0000313" key="2">
    <source>
        <dbReference type="EMBL" id="WCR05812.1"/>
    </source>
</evidence>
<keyword evidence="3" id="KW-1185">Reference proteome</keyword>
<protein>
    <submittedName>
        <fullName evidence="2">Uncharacterized protein</fullName>
    </submittedName>
</protein>
<proteinExistence type="predicted"/>
<gene>
    <name evidence="2" type="ORF">JHX87_09710</name>
</gene>
<name>A0ABY7SIF0_9RHOB</name>
<dbReference type="Proteomes" id="UP001219349">
    <property type="component" value="Chromosome"/>
</dbReference>
<reference evidence="2 3" key="1">
    <citation type="submission" date="2021-01" db="EMBL/GenBank/DDBJ databases">
        <title>Biogeographic distribution of Paracoccus.</title>
        <authorList>
            <person name="Hollensteiner J."/>
            <person name="Leineberger J."/>
            <person name="Brinkhoff T."/>
            <person name="Daniel R."/>
        </authorList>
    </citation>
    <scope>NUCLEOTIDE SEQUENCE [LARGE SCALE GENOMIC DNA]</scope>
    <source>
        <strain evidence="2 3">KCTC 22803</strain>
    </source>
</reference>
<organism evidence="2 3">
    <name type="scientific">Paracoccus fistulariae</name>
    <dbReference type="NCBI Taxonomy" id="658446"/>
    <lineage>
        <taxon>Bacteria</taxon>
        <taxon>Pseudomonadati</taxon>
        <taxon>Pseudomonadota</taxon>
        <taxon>Alphaproteobacteria</taxon>
        <taxon>Rhodobacterales</taxon>
        <taxon>Paracoccaceae</taxon>
        <taxon>Paracoccus</taxon>
    </lineage>
</organism>
<feature type="region of interest" description="Disordered" evidence="1">
    <location>
        <begin position="30"/>
        <end position="55"/>
    </location>
</feature>
<accession>A0ABY7SIF0</accession>